<reference evidence="1 2" key="1">
    <citation type="submission" date="2018-03" db="EMBL/GenBank/DDBJ databases">
        <title>Marinobacter brunus sp. nov., a marine bacterium of Gamma-proteobacteria isolated from the surface seawater of the South China Sea.</title>
        <authorList>
            <person name="Cheng H."/>
            <person name="Wu Y.-H."/>
            <person name="Xamxidin M."/>
            <person name="Xu X.-W."/>
        </authorList>
    </citation>
    <scope>NUCLEOTIDE SEQUENCE [LARGE SCALE GENOMIC DNA]</scope>
    <source>
        <strain evidence="1 2">NH169-3</strain>
    </source>
</reference>
<dbReference type="EMBL" id="PXNP01000014">
    <property type="protein sequence ID" value="PSF12250.1"/>
    <property type="molecule type" value="Genomic_DNA"/>
</dbReference>
<comment type="caution">
    <text evidence="1">The sequence shown here is derived from an EMBL/GenBank/DDBJ whole genome shotgun (WGS) entry which is preliminary data.</text>
</comment>
<dbReference type="InterPro" id="IPR003477">
    <property type="entry name" value="PemK-like"/>
</dbReference>
<accession>A0A2T1KQE2</accession>
<evidence type="ECO:0000313" key="2">
    <source>
        <dbReference type="Proteomes" id="UP000239866"/>
    </source>
</evidence>
<dbReference type="Proteomes" id="UP000239866">
    <property type="component" value="Unassembled WGS sequence"/>
</dbReference>
<dbReference type="RefSeq" id="WP_106761364.1">
    <property type="nucleotide sequence ID" value="NZ_PXNP01000014.1"/>
</dbReference>
<gene>
    <name evidence="1" type="ORF">C7H09_04105</name>
</gene>
<sequence length="115" mass="13114">MKRAGQIALMPFPYTNLVNNKKRPVLLLRKLSQNPDDWLVCMVSSQLRQLQPDLDWVLTPEDDEFRESGLKVSSVFRLCRVAVLDGSLLIGKLGAIPDVRLRELQQRLASWIIDG</sequence>
<proteinExistence type="predicted"/>
<dbReference type="Pfam" id="PF02452">
    <property type="entry name" value="PemK_toxin"/>
    <property type="match status" value="1"/>
</dbReference>
<name>A0A2T1KQE2_9GAMM</name>
<dbReference type="OrthoDB" id="9813449at2"/>
<dbReference type="GO" id="GO:0003677">
    <property type="term" value="F:DNA binding"/>
    <property type="evidence" value="ECO:0007669"/>
    <property type="project" value="InterPro"/>
</dbReference>
<dbReference type="InterPro" id="IPR011067">
    <property type="entry name" value="Plasmid_toxin/cell-grow_inhib"/>
</dbReference>
<evidence type="ECO:0000313" key="1">
    <source>
        <dbReference type="EMBL" id="PSF12250.1"/>
    </source>
</evidence>
<protein>
    <submittedName>
        <fullName evidence="1">PemK family protein</fullName>
    </submittedName>
</protein>
<organism evidence="1 2">
    <name type="scientific">Marinobacter fuscus</name>
    <dbReference type="NCBI Taxonomy" id="2109942"/>
    <lineage>
        <taxon>Bacteria</taxon>
        <taxon>Pseudomonadati</taxon>
        <taxon>Pseudomonadota</taxon>
        <taxon>Gammaproteobacteria</taxon>
        <taxon>Pseudomonadales</taxon>
        <taxon>Marinobacteraceae</taxon>
        <taxon>Marinobacter</taxon>
    </lineage>
</organism>
<dbReference type="Gene3D" id="2.30.30.110">
    <property type="match status" value="1"/>
</dbReference>
<keyword evidence="2" id="KW-1185">Reference proteome</keyword>
<dbReference type="SUPFAM" id="SSF50118">
    <property type="entry name" value="Cell growth inhibitor/plasmid maintenance toxic component"/>
    <property type="match status" value="1"/>
</dbReference>
<dbReference type="AlphaFoldDB" id="A0A2T1KQE2"/>